<dbReference type="Proteomes" id="UP000542125">
    <property type="component" value="Unassembled WGS sequence"/>
</dbReference>
<feature type="transmembrane region" description="Helical" evidence="1">
    <location>
        <begin position="36"/>
        <end position="60"/>
    </location>
</feature>
<gene>
    <name evidence="3" type="ORF">FHW18_004046</name>
</gene>
<accession>A0A7Y9IXQ0</accession>
<comment type="caution">
    <text evidence="3">The sequence shown here is derived from an EMBL/GenBank/DDBJ whole genome shotgun (WGS) entry which is preliminary data.</text>
</comment>
<reference evidence="3 4" key="1">
    <citation type="submission" date="2020-07" db="EMBL/GenBank/DDBJ databases">
        <title>Genomic Encyclopedia of Type Strains, Phase IV (KMG-V): Genome sequencing to study the core and pangenomes of soil and plant-associated prokaryotes.</title>
        <authorList>
            <person name="Whitman W."/>
        </authorList>
    </citation>
    <scope>NUCLEOTIDE SEQUENCE [LARGE SCALE GENOMIC DNA]</scope>
    <source>
        <strain evidence="3 4">SAS40</strain>
    </source>
</reference>
<sequence length="301" mass="32205">MTMATGLRFFLVGVLILGALVTTALMQGLGLSLLAAVIVSILIAIVIHAAIVGAGFLLAWRLSHRPGSAAPRGFLRAWPGEVAISLRNMYVDIPWRGGWRAVAPAQPRGAILLVHGYGCNRGVWRGFFGWLGALGWTVDAIDLSPPQASIDDFGKQVLAGARSLCQRASVDRVVIIAHSMGGLAARSALRHDPQAPIQHVITIATPHLGTYHARMGRGICATEMVPDGIWLTQLNAALPVHDPSMFTCVASRHDNIVSPVAQGLLPGAESFVCERVGHMRLMFNPAARRYIAARLDAIQEA</sequence>
<name>A0A7Y9IXQ0_9BURK</name>
<keyword evidence="4" id="KW-1185">Reference proteome</keyword>
<dbReference type="InterPro" id="IPR029058">
    <property type="entry name" value="AB_hydrolase_fold"/>
</dbReference>
<dbReference type="PANTHER" id="PTHR37946">
    <property type="entry name" value="SLL1969 PROTEIN"/>
    <property type="match status" value="1"/>
</dbReference>
<dbReference type="Pfam" id="PF07819">
    <property type="entry name" value="PGAP1"/>
    <property type="match status" value="1"/>
</dbReference>
<evidence type="ECO:0000313" key="3">
    <source>
        <dbReference type="EMBL" id="NYE84775.1"/>
    </source>
</evidence>
<protein>
    <submittedName>
        <fullName evidence="3">Pimeloyl-ACP methyl ester carboxylesterase</fullName>
    </submittedName>
</protein>
<proteinExistence type="predicted"/>
<dbReference type="Gene3D" id="3.40.50.1820">
    <property type="entry name" value="alpha/beta hydrolase"/>
    <property type="match status" value="1"/>
</dbReference>
<dbReference type="GO" id="GO:0016788">
    <property type="term" value="F:hydrolase activity, acting on ester bonds"/>
    <property type="evidence" value="ECO:0007669"/>
    <property type="project" value="InterPro"/>
</dbReference>
<dbReference type="AlphaFoldDB" id="A0A7Y9IXQ0"/>
<dbReference type="RefSeq" id="WP_179588423.1">
    <property type="nucleotide sequence ID" value="NZ_JACBYR010000001.1"/>
</dbReference>
<evidence type="ECO:0000256" key="1">
    <source>
        <dbReference type="SAM" id="Phobius"/>
    </source>
</evidence>
<feature type="domain" description="GPI inositol-deacylase PGAP1-like alpha/beta" evidence="2">
    <location>
        <begin position="167"/>
        <end position="209"/>
    </location>
</feature>
<keyword evidence="1" id="KW-1133">Transmembrane helix</keyword>
<keyword evidence="1" id="KW-0812">Transmembrane</keyword>
<dbReference type="EMBL" id="JACBYR010000001">
    <property type="protein sequence ID" value="NYE84775.1"/>
    <property type="molecule type" value="Genomic_DNA"/>
</dbReference>
<evidence type="ECO:0000313" key="4">
    <source>
        <dbReference type="Proteomes" id="UP000542125"/>
    </source>
</evidence>
<dbReference type="SUPFAM" id="SSF53474">
    <property type="entry name" value="alpha/beta-Hydrolases"/>
    <property type="match status" value="1"/>
</dbReference>
<evidence type="ECO:0000259" key="2">
    <source>
        <dbReference type="Pfam" id="PF07819"/>
    </source>
</evidence>
<dbReference type="InterPro" id="IPR012908">
    <property type="entry name" value="PGAP1-ab_dom-like"/>
</dbReference>
<keyword evidence="1" id="KW-0472">Membrane</keyword>
<dbReference type="PANTHER" id="PTHR37946:SF1">
    <property type="entry name" value="SLL1969 PROTEIN"/>
    <property type="match status" value="1"/>
</dbReference>
<organism evidence="3 4">
    <name type="scientific">Pigmentiphaga litoralis</name>
    <dbReference type="NCBI Taxonomy" id="516702"/>
    <lineage>
        <taxon>Bacteria</taxon>
        <taxon>Pseudomonadati</taxon>
        <taxon>Pseudomonadota</taxon>
        <taxon>Betaproteobacteria</taxon>
        <taxon>Burkholderiales</taxon>
        <taxon>Alcaligenaceae</taxon>
        <taxon>Pigmentiphaga</taxon>
    </lineage>
</organism>